<keyword evidence="2" id="KW-1185">Reference proteome</keyword>
<sequence length="77" mass="8495">MSISVSSAFVWCAIHHIPPRAFLCFFLLSDESSKQPGLWITCEGIKSKTLTSGLFILGNMFRPLLCGHNSALFPHEG</sequence>
<reference evidence="1 2" key="1">
    <citation type="submission" date="2018-11" db="EMBL/GenBank/DDBJ databases">
        <authorList>
            <consortium name="Pathogen Informatics"/>
        </authorList>
    </citation>
    <scope>NUCLEOTIDE SEQUENCE [LARGE SCALE GENOMIC DNA]</scope>
    <source>
        <strain>Denwood</strain>
        <strain evidence="2">Zambia</strain>
    </source>
</reference>
<proteinExistence type="predicted"/>
<dbReference type="AlphaFoldDB" id="A0A3P8E0F1"/>
<evidence type="ECO:0000313" key="1">
    <source>
        <dbReference type="EMBL" id="VDP57537.1"/>
    </source>
</evidence>
<dbReference type="EMBL" id="UZAL01031292">
    <property type="protein sequence ID" value="VDP57537.1"/>
    <property type="molecule type" value="Genomic_DNA"/>
</dbReference>
<accession>A0A3P8E0F1</accession>
<organism evidence="1 2">
    <name type="scientific">Schistosoma mattheei</name>
    <dbReference type="NCBI Taxonomy" id="31246"/>
    <lineage>
        <taxon>Eukaryota</taxon>
        <taxon>Metazoa</taxon>
        <taxon>Spiralia</taxon>
        <taxon>Lophotrochozoa</taxon>
        <taxon>Platyhelminthes</taxon>
        <taxon>Trematoda</taxon>
        <taxon>Digenea</taxon>
        <taxon>Strigeidida</taxon>
        <taxon>Schistosomatoidea</taxon>
        <taxon>Schistosomatidae</taxon>
        <taxon>Schistosoma</taxon>
    </lineage>
</organism>
<name>A0A3P8E0F1_9TREM</name>
<dbReference type="Proteomes" id="UP000269396">
    <property type="component" value="Unassembled WGS sequence"/>
</dbReference>
<gene>
    <name evidence="1" type="ORF">SMTD_LOCUS11241</name>
</gene>
<protein>
    <submittedName>
        <fullName evidence="1">Uncharacterized protein</fullName>
    </submittedName>
</protein>
<evidence type="ECO:0000313" key="2">
    <source>
        <dbReference type="Proteomes" id="UP000269396"/>
    </source>
</evidence>